<protein>
    <submittedName>
        <fullName evidence="1">Uncharacterized protein</fullName>
    </submittedName>
</protein>
<name>A0ABQ8T0G7_PERAM</name>
<keyword evidence="2" id="KW-1185">Reference proteome</keyword>
<dbReference type="Proteomes" id="UP001148838">
    <property type="component" value="Unassembled WGS sequence"/>
</dbReference>
<accession>A0ABQ8T0G7</accession>
<dbReference type="EMBL" id="JAJSOF020000017">
    <property type="protein sequence ID" value="KAJ4439549.1"/>
    <property type="molecule type" value="Genomic_DNA"/>
</dbReference>
<gene>
    <name evidence="1" type="ORF">ANN_07673</name>
</gene>
<reference evidence="1 2" key="1">
    <citation type="journal article" date="2022" name="Allergy">
        <title>Genome assembly and annotation of Periplaneta americana reveal a comprehensive cockroach allergen profile.</title>
        <authorList>
            <person name="Wang L."/>
            <person name="Xiong Q."/>
            <person name="Saelim N."/>
            <person name="Wang L."/>
            <person name="Nong W."/>
            <person name="Wan A.T."/>
            <person name="Shi M."/>
            <person name="Liu X."/>
            <person name="Cao Q."/>
            <person name="Hui J.H.L."/>
            <person name="Sookrung N."/>
            <person name="Leung T.F."/>
            <person name="Tungtrongchitr A."/>
            <person name="Tsui S.K.W."/>
        </authorList>
    </citation>
    <scope>NUCLEOTIDE SEQUENCE [LARGE SCALE GENOMIC DNA]</scope>
    <source>
        <strain evidence="1">PWHHKU_190912</strain>
    </source>
</reference>
<evidence type="ECO:0000313" key="2">
    <source>
        <dbReference type="Proteomes" id="UP001148838"/>
    </source>
</evidence>
<proteinExistence type="predicted"/>
<comment type="caution">
    <text evidence="1">The sequence shown here is derived from an EMBL/GenBank/DDBJ whole genome shotgun (WGS) entry which is preliminary data.</text>
</comment>
<organism evidence="1 2">
    <name type="scientific">Periplaneta americana</name>
    <name type="common">American cockroach</name>
    <name type="synonym">Blatta americana</name>
    <dbReference type="NCBI Taxonomy" id="6978"/>
    <lineage>
        <taxon>Eukaryota</taxon>
        <taxon>Metazoa</taxon>
        <taxon>Ecdysozoa</taxon>
        <taxon>Arthropoda</taxon>
        <taxon>Hexapoda</taxon>
        <taxon>Insecta</taxon>
        <taxon>Pterygota</taxon>
        <taxon>Neoptera</taxon>
        <taxon>Polyneoptera</taxon>
        <taxon>Dictyoptera</taxon>
        <taxon>Blattodea</taxon>
        <taxon>Blattoidea</taxon>
        <taxon>Blattidae</taxon>
        <taxon>Blattinae</taxon>
        <taxon>Periplaneta</taxon>
    </lineage>
</organism>
<sequence>MSRSEDICSLRLHYRLCEYGKFNSPGLGRGRRRSTTPEVQEEIQEAVNMTPSISTRKQEVDILNIFCNDNDLRKEKRSEYVIRKVQENRESLELNGLHQLPVYADDVNMLGENPQTIRENTGILLEASSPVVGLPLLASGQACNAAFPLHLMKQLYRCDSVAISSLVETGWTTGRFADVYHQKESRYLHKKVPVSSSDKHKNFMEDNDTSRISHYVSSNMKIICERTVKAFGTKTMRNSTGTVYCS</sequence>
<evidence type="ECO:0000313" key="1">
    <source>
        <dbReference type="EMBL" id="KAJ4439549.1"/>
    </source>
</evidence>